<keyword evidence="3" id="KW-1185">Reference proteome</keyword>
<feature type="compositionally biased region" description="Pro residues" evidence="1">
    <location>
        <begin position="469"/>
        <end position="483"/>
    </location>
</feature>
<dbReference type="EMBL" id="JARTCD010000053">
    <property type="protein sequence ID" value="KAJ8655085.1"/>
    <property type="molecule type" value="Genomic_DNA"/>
</dbReference>
<feature type="compositionally biased region" description="Acidic residues" evidence="1">
    <location>
        <begin position="494"/>
        <end position="506"/>
    </location>
</feature>
<dbReference type="GeneID" id="83216699"/>
<feature type="compositionally biased region" description="Low complexity" evidence="1">
    <location>
        <begin position="484"/>
        <end position="493"/>
    </location>
</feature>
<feature type="compositionally biased region" description="Polar residues" evidence="1">
    <location>
        <begin position="358"/>
        <end position="373"/>
    </location>
</feature>
<dbReference type="RefSeq" id="XP_058339998.1">
    <property type="nucleotide sequence ID" value="XM_058489287.1"/>
</dbReference>
<feature type="region of interest" description="Disordered" evidence="1">
    <location>
        <begin position="42"/>
        <end position="93"/>
    </location>
</feature>
<feature type="region of interest" description="Disordered" evidence="1">
    <location>
        <begin position="1"/>
        <end position="25"/>
    </location>
</feature>
<feature type="compositionally biased region" description="Acidic residues" evidence="1">
    <location>
        <begin position="121"/>
        <end position="132"/>
    </location>
</feature>
<protein>
    <submittedName>
        <fullName evidence="2">Uncharacterized protein</fullName>
    </submittedName>
</protein>
<feature type="compositionally biased region" description="Basic and acidic residues" evidence="1">
    <location>
        <begin position="45"/>
        <end position="56"/>
    </location>
</feature>
<feature type="region of interest" description="Disordered" evidence="1">
    <location>
        <begin position="325"/>
        <end position="455"/>
    </location>
</feature>
<reference evidence="2 3" key="1">
    <citation type="submission" date="2023-03" db="EMBL/GenBank/DDBJ databases">
        <title>Genome sequence of Lichtheimia ornata CBS 291.66.</title>
        <authorList>
            <person name="Mohabir J.T."/>
            <person name="Shea T.P."/>
            <person name="Kurbessoian T."/>
            <person name="Berby B."/>
            <person name="Fontaine J."/>
            <person name="Livny J."/>
            <person name="Gnirke A."/>
            <person name="Stajich J.E."/>
            <person name="Cuomo C.A."/>
        </authorList>
    </citation>
    <scope>NUCLEOTIDE SEQUENCE [LARGE SCALE GENOMIC DNA]</scope>
    <source>
        <strain evidence="2">CBS 291.66</strain>
    </source>
</reference>
<evidence type="ECO:0000313" key="2">
    <source>
        <dbReference type="EMBL" id="KAJ8655085.1"/>
    </source>
</evidence>
<dbReference type="AlphaFoldDB" id="A0AAD7XUM0"/>
<proteinExistence type="predicted"/>
<name>A0AAD7XUM0_9FUNG</name>
<accession>A0AAD7XUM0</accession>
<feature type="compositionally biased region" description="Low complexity" evidence="1">
    <location>
        <begin position="426"/>
        <end position="455"/>
    </location>
</feature>
<organism evidence="2 3">
    <name type="scientific">Lichtheimia ornata</name>
    <dbReference type="NCBI Taxonomy" id="688661"/>
    <lineage>
        <taxon>Eukaryota</taxon>
        <taxon>Fungi</taxon>
        <taxon>Fungi incertae sedis</taxon>
        <taxon>Mucoromycota</taxon>
        <taxon>Mucoromycotina</taxon>
        <taxon>Mucoromycetes</taxon>
        <taxon>Mucorales</taxon>
        <taxon>Lichtheimiaceae</taxon>
        <taxon>Lichtheimia</taxon>
    </lineage>
</organism>
<evidence type="ECO:0000256" key="1">
    <source>
        <dbReference type="SAM" id="MobiDB-lite"/>
    </source>
</evidence>
<sequence length="607" mass="66707">MTIADTEEPVSWLKQNPNRQSFASKPTYNKRISTMATAAVAHGHGHQEILPKDRRPVSPPWSNPPTANDRVSSMIMAPSPTPSTASSTPTSALRKADGNVQQFIPRLDLDLSPMTIHPRDTEDEEDENEDGDSSSGLQSPTSIQYVSNDLMGRVQSLESELQTAYQHVHYLKAQLAQHDQSTQALVTKHIEEKESEKLRVKQLTELVHTQDLLIQQLQQRQQQPATSSSDSSMAQELSKLRADLDTLHFEKRSLETRMAAFLHEELDMSHVSLLSNDDDELFSVAMGYRSSTEQQPQDLLQHMDLRRRSSSIIDADQYSMMTFGNASSHHHHRSNSNSENRLCSPMGHITSNNNNNNHATSPSSRYTNHSTLNLVEERDEEDDAVSRYSSLSSSPATMSFASPTSSSSASDPRYSILKSTQQMRTSLSSVSSSHLPAHAGSPTTTSPSTAAAAANAARKAAWARIMIPPATPPPSHPLPPLPPNGGAFPLPADDTLDDDSDMDDAYPDPRQSHSPRKSMMPHPPSVPPLAISTSSTSISQQQQQQHDPGLSSAPPIMSPQRESLEAALQKNGRESAATVHSSGTDETSSRESKQSFWKGVKTKWKRK</sequence>
<comment type="caution">
    <text evidence="2">The sequence shown here is derived from an EMBL/GenBank/DDBJ whole genome shotgun (WGS) entry which is preliminary data.</text>
</comment>
<feature type="compositionally biased region" description="Low complexity" evidence="1">
    <location>
        <begin position="389"/>
        <end position="410"/>
    </location>
</feature>
<feature type="region of interest" description="Disordered" evidence="1">
    <location>
        <begin position="467"/>
        <end position="607"/>
    </location>
</feature>
<feature type="compositionally biased region" description="Polar residues" evidence="1">
    <location>
        <begin position="13"/>
        <end position="25"/>
    </location>
</feature>
<feature type="region of interest" description="Disordered" evidence="1">
    <location>
        <begin position="108"/>
        <end position="141"/>
    </location>
</feature>
<dbReference type="Proteomes" id="UP001234581">
    <property type="component" value="Unassembled WGS sequence"/>
</dbReference>
<gene>
    <name evidence="2" type="ORF">O0I10_009292</name>
</gene>
<evidence type="ECO:0000313" key="3">
    <source>
        <dbReference type="Proteomes" id="UP001234581"/>
    </source>
</evidence>
<feature type="compositionally biased region" description="Low complexity" evidence="1">
    <location>
        <begin position="82"/>
        <end position="92"/>
    </location>
</feature>
<feature type="compositionally biased region" description="Low complexity" evidence="1">
    <location>
        <begin position="531"/>
        <end position="545"/>
    </location>
</feature>